<dbReference type="OrthoDB" id="3574655at2"/>
<gene>
    <name evidence="2" type="ORF">JD82_04201</name>
</gene>
<organism evidence="2 3">
    <name type="scientific">Prauserella rugosa</name>
    <dbReference type="NCBI Taxonomy" id="43354"/>
    <lineage>
        <taxon>Bacteria</taxon>
        <taxon>Bacillati</taxon>
        <taxon>Actinomycetota</taxon>
        <taxon>Actinomycetes</taxon>
        <taxon>Pseudonocardiales</taxon>
        <taxon>Pseudonocardiaceae</taxon>
        <taxon>Prauserella</taxon>
    </lineage>
</organism>
<name>A0A660CIR7_9PSEU</name>
<dbReference type="EMBL" id="VLJV01000001">
    <property type="protein sequence ID" value="TWH22324.1"/>
    <property type="molecule type" value="Genomic_DNA"/>
</dbReference>
<accession>A0A660CIR7</accession>
<evidence type="ECO:0000313" key="3">
    <source>
        <dbReference type="Proteomes" id="UP000317303"/>
    </source>
</evidence>
<dbReference type="Proteomes" id="UP000317303">
    <property type="component" value="Unassembled WGS sequence"/>
</dbReference>
<dbReference type="RefSeq" id="WP_030532780.1">
    <property type="nucleotide sequence ID" value="NZ_JOIJ01000010.1"/>
</dbReference>
<keyword evidence="3" id="KW-1185">Reference proteome</keyword>
<dbReference type="AlphaFoldDB" id="A0A660CIR7"/>
<reference evidence="2 3" key="1">
    <citation type="submission" date="2019-07" db="EMBL/GenBank/DDBJ databases">
        <title>R&amp;d 2014.</title>
        <authorList>
            <person name="Klenk H.-P."/>
        </authorList>
    </citation>
    <scope>NUCLEOTIDE SEQUENCE [LARGE SCALE GENOMIC DNA]</scope>
    <source>
        <strain evidence="2 3">DSM 43194</strain>
    </source>
</reference>
<evidence type="ECO:0000256" key="1">
    <source>
        <dbReference type="SAM" id="MobiDB-lite"/>
    </source>
</evidence>
<comment type="caution">
    <text evidence="2">The sequence shown here is derived from an EMBL/GenBank/DDBJ whole genome shotgun (WGS) entry which is preliminary data.</text>
</comment>
<feature type="region of interest" description="Disordered" evidence="1">
    <location>
        <begin position="56"/>
        <end position="84"/>
    </location>
</feature>
<proteinExistence type="predicted"/>
<dbReference type="Gene3D" id="2.30.30.40">
    <property type="entry name" value="SH3 Domains"/>
    <property type="match status" value="1"/>
</dbReference>
<evidence type="ECO:0008006" key="4">
    <source>
        <dbReference type="Google" id="ProtNLM"/>
    </source>
</evidence>
<evidence type="ECO:0000313" key="2">
    <source>
        <dbReference type="EMBL" id="TWH22324.1"/>
    </source>
</evidence>
<sequence>MVLGIPKRALIILAALIAVIVLYAVTGGELSSEAEGSGGESGSGECTMVVDADALNVRSGPSTGDPVVDSLEQDSETEATGEVRDGFRKLAEGRWAADDFLQPADGSSC</sequence>
<protein>
    <recommendedName>
        <fullName evidence="4">SH3 domain-containing protein</fullName>
    </recommendedName>
</protein>